<keyword evidence="4 6" id="KW-0472">Membrane</keyword>
<sequence length="370" mass="39904">MENNNQTTANPTEKKSGNKGFAIVFILLILVGGTYGVIKYLHAQKHEETDDAQVVSTISPVIPRVAGYIKEVHVSDNQLVHKGDTLVVLDNRDYMITLAQAEAGLASATSNASVAGAGIHVAQANINTSKVDIGTVEAQIESAKINLWRAEQDFNRYENLIKDHSITQQQFEQALATKQVAEKQLVILESQKQAAARQAAAVSTQKSVSTSQVSVASATVKQREAEVEAAKLNLSYTIITAAIDGQIGKVNLQPGQFLSAGQSLFNIVPVNDKWVVANFKETQLTKMKVGQKVSIKVDAYPDTDLEGTISSFSPATGASQSLLPPDNASGNFVKVVQRIPVRINFNEGQDPAFIDKIRAGMNVLVDVHLN</sequence>
<evidence type="ECO:0000259" key="7">
    <source>
        <dbReference type="Pfam" id="PF25917"/>
    </source>
</evidence>
<feature type="domain" description="p-hydroxybenzoic acid efflux pump subunit AaeA-like beta-barrel" evidence="8">
    <location>
        <begin position="275"/>
        <end position="365"/>
    </location>
</feature>
<evidence type="ECO:0000259" key="8">
    <source>
        <dbReference type="Pfam" id="PF25963"/>
    </source>
</evidence>
<evidence type="ECO:0000313" key="10">
    <source>
        <dbReference type="Proteomes" id="UP000199421"/>
    </source>
</evidence>
<dbReference type="AlphaFoldDB" id="A0A1H7VEK8"/>
<keyword evidence="5" id="KW-0175">Coiled coil</keyword>
<dbReference type="Gene3D" id="2.40.30.170">
    <property type="match status" value="1"/>
</dbReference>
<keyword evidence="10" id="KW-1185">Reference proteome</keyword>
<dbReference type="OrthoDB" id="9811754at2"/>
<feature type="coiled-coil region" evidence="5">
    <location>
        <begin position="140"/>
        <end position="198"/>
    </location>
</feature>
<dbReference type="PANTHER" id="PTHR30386:SF26">
    <property type="entry name" value="TRANSPORT PROTEIN COMB"/>
    <property type="match status" value="1"/>
</dbReference>
<evidence type="ECO:0000256" key="2">
    <source>
        <dbReference type="ARBA" id="ARBA00022692"/>
    </source>
</evidence>
<evidence type="ECO:0000256" key="4">
    <source>
        <dbReference type="ARBA" id="ARBA00023136"/>
    </source>
</evidence>
<dbReference type="SUPFAM" id="SSF111369">
    <property type="entry name" value="HlyD-like secretion proteins"/>
    <property type="match status" value="3"/>
</dbReference>
<gene>
    <name evidence="9" type="ORF">SAMN05661044_04136</name>
</gene>
<evidence type="ECO:0000313" key="9">
    <source>
        <dbReference type="EMBL" id="SEM07319.1"/>
    </source>
</evidence>
<feature type="transmembrane region" description="Helical" evidence="6">
    <location>
        <begin position="20"/>
        <end position="38"/>
    </location>
</feature>
<dbReference type="STRING" id="407022.SAMN05661044_04136"/>
<name>A0A1H7VEK8_OLID1</name>
<proteinExistence type="predicted"/>
<evidence type="ECO:0000256" key="5">
    <source>
        <dbReference type="SAM" id="Coils"/>
    </source>
</evidence>
<dbReference type="Pfam" id="PF25917">
    <property type="entry name" value="BSH_RND"/>
    <property type="match status" value="1"/>
</dbReference>
<dbReference type="Pfam" id="PF25963">
    <property type="entry name" value="Beta-barrel_AAEA"/>
    <property type="match status" value="1"/>
</dbReference>
<accession>A0A1H7VEK8</accession>
<dbReference type="RefSeq" id="WP_093328307.1">
    <property type="nucleotide sequence ID" value="NZ_FOAF01000007.1"/>
</dbReference>
<dbReference type="InterPro" id="IPR058634">
    <property type="entry name" value="AaeA-lik-b-barrel"/>
</dbReference>
<feature type="domain" description="Multidrug resistance protein MdtA-like barrel-sandwich hybrid" evidence="7">
    <location>
        <begin position="61"/>
        <end position="268"/>
    </location>
</feature>
<dbReference type="PRINTS" id="PR01490">
    <property type="entry name" value="RTXTOXIND"/>
</dbReference>
<dbReference type="EMBL" id="FOAF01000007">
    <property type="protein sequence ID" value="SEM07319.1"/>
    <property type="molecule type" value="Genomic_DNA"/>
</dbReference>
<dbReference type="GO" id="GO:0016020">
    <property type="term" value="C:membrane"/>
    <property type="evidence" value="ECO:0007669"/>
    <property type="project" value="UniProtKB-SubCell"/>
</dbReference>
<comment type="subcellular location">
    <subcellularLocation>
        <location evidence="1">Membrane</location>
        <topology evidence="1">Single-pass membrane protein</topology>
    </subcellularLocation>
</comment>
<dbReference type="Gene3D" id="2.40.50.100">
    <property type="match status" value="1"/>
</dbReference>
<organism evidence="9 10">
    <name type="scientific">Olivibacter domesticus</name>
    <name type="common">Pseudosphingobacterium domesticum</name>
    <dbReference type="NCBI Taxonomy" id="407022"/>
    <lineage>
        <taxon>Bacteria</taxon>
        <taxon>Pseudomonadati</taxon>
        <taxon>Bacteroidota</taxon>
        <taxon>Sphingobacteriia</taxon>
        <taxon>Sphingobacteriales</taxon>
        <taxon>Sphingobacteriaceae</taxon>
        <taxon>Olivibacter</taxon>
    </lineage>
</organism>
<dbReference type="Gene3D" id="1.10.287.470">
    <property type="entry name" value="Helix hairpin bin"/>
    <property type="match status" value="2"/>
</dbReference>
<dbReference type="InterPro" id="IPR050739">
    <property type="entry name" value="MFP"/>
</dbReference>
<reference evidence="10" key="1">
    <citation type="submission" date="2016-10" db="EMBL/GenBank/DDBJ databases">
        <authorList>
            <person name="Varghese N."/>
            <person name="Submissions S."/>
        </authorList>
    </citation>
    <scope>NUCLEOTIDE SEQUENCE [LARGE SCALE GENOMIC DNA]</scope>
    <source>
        <strain evidence="10">DSM 18733</strain>
    </source>
</reference>
<dbReference type="InterPro" id="IPR058625">
    <property type="entry name" value="MdtA-like_BSH"/>
</dbReference>
<dbReference type="PANTHER" id="PTHR30386">
    <property type="entry name" value="MEMBRANE FUSION SUBUNIT OF EMRAB-TOLC MULTIDRUG EFFLUX PUMP"/>
    <property type="match status" value="1"/>
</dbReference>
<keyword evidence="2 6" id="KW-0812">Transmembrane</keyword>
<keyword evidence="3 6" id="KW-1133">Transmembrane helix</keyword>
<evidence type="ECO:0000256" key="3">
    <source>
        <dbReference type="ARBA" id="ARBA00022989"/>
    </source>
</evidence>
<dbReference type="Proteomes" id="UP000199421">
    <property type="component" value="Unassembled WGS sequence"/>
</dbReference>
<dbReference type="GO" id="GO:0055085">
    <property type="term" value="P:transmembrane transport"/>
    <property type="evidence" value="ECO:0007669"/>
    <property type="project" value="InterPro"/>
</dbReference>
<evidence type="ECO:0000256" key="1">
    <source>
        <dbReference type="ARBA" id="ARBA00004167"/>
    </source>
</evidence>
<protein>
    <submittedName>
        <fullName evidence="9">Membrane fusion protein, multidrug efflux system</fullName>
    </submittedName>
</protein>
<evidence type="ECO:0000256" key="6">
    <source>
        <dbReference type="SAM" id="Phobius"/>
    </source>
</evidence>